<protein>
    <submittedName>
        <fullName evidence="1">RloB domain-containing protein</fullName>
    </submittedName>
</protein>
<dbReference type="Pfam" id="PF13707">
    <property type="entry name" value="RloB"/>
    <property type="match status" value="1"/>
</dbReference>
<reference evidence="1 2" key="1">
    <citation type="submission" date="2019-08" db="EMBL/GenBank/DDBJ databases">
        <authorList>
            <person name="Lei W."/>
        </authorList>
    </citation>
    <scope>NUCLEOTIDE SEQUENCE [LARGE SCALE GENOMIC DNA]</scope>
    <source>
        <strain evidence="1 2">CCUG 58627</strain>
    </source>
</reference>
<gene>
    <name evidence="1" type="ORF">FRX94_04395</name>
</gene>
<keyword evidence="2" id="KW-1185">Reference proteome</keyword>
<name>A0A5C5UM03_9CORY</name>
<dbReference type="EMBL" id="VOHM01000006">
    <property type="protein sequence ID" value="TWT26847.1"/>
    <property type="molecule type" value="Genomic_DNA"/>
</dbReference>
<dbReference type="RefSeq" id="WP_146323911.1">
    <property type="nucleotide sequence ID" value="NZ_BAABLR010000005.1"/>
</dbReference>
<comment type="caution">
    <text evidence="1">The sequence shown here is derived from an EMBL/GenBank/DDBJ whole genome shotgun (WGS) entry which is preliminary data.</text>
</comment>
<dbReference type="OrthoDB" id="9796523at2"/>
<evidence type="ECO:0000313" key="2">
    <source>
        <dbReference type="Proteomes" id="UP000320791"/>
    </source>
</evidence>
<dbReference type="InterPro" id="IPR025591">
    <property type="entry name" value="RloB"/>
</dbReference>
<sequence>MLVVQGKVTEVEYFERLRKQWEIPSLRILPISESPERMIDSALVKIDRDSNARYSEVFLVVDVDDTSDKQFEQAFRAARRASRRKTRYTFVVSNESFETWLLGHVQDIRRRSMGRKEIQQILKKQHLLVGAKGKSLSDKFPISKVDDAIGQVDLCDYNDVGKVCSTAVPRLVCHLRELRTNMR</sequence>
<dbReference type="Proteomes" id="UP000320791">
    <property type="component" value="Unassembled WGS sequence"/>
</dbReference>
<accession>A0A5C5UM03</accession>
<organism evidence="1 2">
    <name type="scientific">Corynebacterium canis</name>
    <dbReference type="NCBI Taxonomy" id="679663"/>
    <lineage>
        <taxon>Bacteria</taxon>
        <taxon>Bacillati</taxon>
        <taxon>Actinomycetota</taxon>
        <taxon>Actinomycetes</taxon>
        <taxon>Mycobacteriales</taxon>
        <taxon>Corynebacteriaceae</taxon>
        <taxon>Corynebacterium</taxon>
    </lineage>
</organism>
<dbReference type="AlphaFoldDB" id="A0A5C5UM03"/>
<proteinExistence type="predicted"/>
<evidence type="ECO:0000313" key="1">
    <source>
        <dbReference type="EMBL" id="TWT26847.1"/>
    </source>
</evidence>